<name>A0A9W6LNR7_9FUSO</name>
<dbReference type="Pfam" id="PF02361">
    <property type="entry name" value="CbiQ"/>
    <property type="match status" value="1"/>
</dbReference>
<feature type="transmembrane region" description="Helical" evidence="5">
    <location>
        <begin position="242"/>
        <end position="263"/>
    </location>
</feature>
<dbReference type="PANTHER" id="PTHR33514:SF1">
    <property type="entry name" value="ABC TRANSPORTER PERMEASE"/>
    <property type="match status" value="1"/>
</dbReference>
<reference evidence="6" key="1">
    <citation type="submission" date="2022-12" db="EMBL/GenBank/DDBJ databases">
        <title>Reference genome sequencing for broad-spectrum identification of bacterial and archaeal isolates by mass spectrometry.</title>
        <authorList>
            <person name="Sekiguchi Y."/>
            <person name="Tourlousse D.M."/>
        </authorList>
    </citation>
    <scope>NUCLEOTIDE SEQUENCE</scope>
    <source>
        <strain evidence="6">10succ1</strain>
    </source>
</reference>
<dbReference type="InterPro" id="IPR003339">
    <property type="entry name" value="ABC/ECF_trnsptr_transmembrane"/>
</dbReference>
<comment type="subcellular location">
    <subcellularLocation>
        <location evidence="1">Membrane</location>
        <topology evidence="1">Multi-pass membrane protein</topology>
    </subcellularLocation>
</comment>
<dbReference type="EMBL" id="BSDY01000007">
    <property type="protein sequence ID" value="GLI56210.1"/>
    <property type="molecule type" value="Genomic_DNA"/>
</dbReference>
<evidence type="ECO:0000256" key="3">
    <source>
        <dbReference type="ARBA" id="ARBA00022989"/>
    </source>
</evidence>
<feature type="transmembrane region" description="Helical" evidence="5">
    <location>
        <begin position="27"/>
        <end position="54"/>
    </location>
</feature>
<evidence type="ECO:0000256" key="5">
    <source>
        <dbReference type="SAM" id="Phobius"/>
    </source>
</evidence>
<sequence length="276" mass="31524">MAKGGTLYIERDSRIHSMDGSVKLLLLIVWTVAVFSFMDLRIFTLFFLGGMTLLRAARIPFKSVKPLFFFVVMFTIFNSLFLIAVTPQFGSELSGSYTTVFTLMGRELTAETLWFALSLSMKYMAISPITMLFIFTTHPSRFASSLNKLGISYRVAYAINIALRYIPDVSEEFKNIMHAQEARGVAFRKGEAPLMERLVNYNTILIPLVLSSLNRVEVVTNAMNLRGFGREKKRSWYSGSRYNSLDFIVMGSMTLLLVLVFYLKNNLITGFWYPFQ</sequence>
<dbReference type="GO" id="GO:0005886">
    <property type="term" value="C:plasma membrane"/>
    <property type="evidence" value="ECO:0007669"/>
    <property type="project" value="TreeGrafter"/>
</dbReference>
<dbReference type="CDD" id="cd16914">
    <property type="entry name" value="EcfT"/>
    <property type="match status" value="1"/>
</dbReference>
<dbReference type="Proteomes" id="UP001144471">
    <property type="component" value="Unassembled WGS sequence"/>
</dbReference>
<gene>
    <name evidence="6" type="ORF">PM10SUCC1_17240</name>
</gene>
<evidence type="ECO:0000313" key="6">
    <source>
        <dbReference type="EMBL" id="GLI56210.1"/>
    </source>
</evidence>
<evidence type="ECO:0000313" key="7">
    <source>
        <dbReference type="Proteomes" id="UP001144471"/>
    </source>
</evidence>
<evidence type="ECO:0000256" key="2">
    <source>
        <dbReference type="ARBA" id="ARBA00022692"/>
    </source>
</evidence>
<feature type="transmembrane region" description="Helical" evidence="5">
    <location>
        <begin position="113"/>
        <end position="135"/>
    </location>
</feature>
<evidence type="ECO:0000256" key="4">
    <source>
        <dbReference type="ARBA" id="ARBA00023136"/>
    </source>
</evidence>
<dbReference type="AlphaFoldDB" id="A0A9W6LNR7"/>
<keyword evidence="7" id="KW-1185">Reference proteome</keyword>
<protein>
    <submittedName>
        <fullName evidence="6">Cobalt transporter CbiQ</fullName>
    </submittedName>
</protein>
<keyword evidence="2 5" id="KW-0812">Transmembrane</keyword>
<accession>A0A9W6LNR7</accession>
<evidence type="ECO:0000256" key="1">
    <source>
        <dbReference type="ARBA" id="ARBA00004141"/>
    </source>
</evidence>
<comment type="caution">
    <text evidence="6">The sequence shown here is derived from an EMBL/GenBank/DDBJ whole genome shotgun (WGS) entry which is preliminary data.</text>
</comment>
<dbReference type="PANTHER" id="PTHR33514">
    <property type="entry name" value="PROTEIN ABCI12, CHLOROPLASTIC"/>
    <property type="match status" value="1"/>
</dbReference>
<organism evidence="6 7">
    <name type="scientific">Propionigenium maris DSM 9537</name>
    <dbReference type="NCBI Taxonomy" id="1123000"/>
    <lineage>
        <taxon>Bacteria</taxon>
        <taxon>Fusobacteriati</taxon>
        <taxon>Fusobacteriota</taxon>
        <taxon>Fusobacteriia</taxon>
        <taxon>Fusobacteriales</taxon>
        <taxon>Fusobacteriaceae</taxon>
        <taxon>Propionigenium</taxon>
    </lineage>
</organism>
<dbReference type="RefSeq" id="WP_281835196.1">
    <property type="nucleotide sequence ID" value="NZ_BSDY01000007.1"/>
</dbReference>
<proteinExistence type="predicted"/>
<feature type="transmembrane region" description="Helical" evidence="5">
    <location>
        <begin position="66"/>
        <end position="85"/>
    </location>
</feature>
<keyword evidence="3 5" id="KW-1133">Transmembrane helix</keyword>
<keyword evidence="4 5" id="KW-0472">Membrane</keyword>